<feature type="transmembrane region" description="Helical" evidence="15">
    <location>
        <begin position="104"/>
        <end position="133"/>
    </location>
</feature>
<keyword evidence="6 15" id="KW-0812">Transmembrane</keyword>
<keyword evidence="7" id="KW-0547">Nucleotide-binding</keyword>
<evidence type="ECO:0000256" key="2">
    <source>
        <dbReference type="ARBA" id="ARBA00012513"/>
    </source>
</evidence>
<dbReference type="PANTHER" id="PTHR24058:SF103">
    <property type="entry name" value="SERINE_THREONINE-PROTEIN KINASE PRP4 HOMOLOG"/>
    <property type="match status" value="1"/>
</dbReference>
<organism evidence="17 18">
    <name type="scientific">Prototheca wickerhamii</name>
    <dbReference type="NCBI Taxonomy" id="3111"/>
    <lineage>
        <taxon>Eukaryota</taxon>
        <taxon>Viridiplantae</taxon>
        <taxon>Chlorophyta</taxon>
        <taxon>core chlorophytes</taxon>
        <taxon>Trebouxiophyceae</taxon>
        <taxon>Chlorellales</taxon>
        <taxon>Chlorellaceae</taxon>
        <taxon>Prototheca</taxon>
    </lineage>
</organism>
<dbReference type="GO" id="GO:0004674">
    <property type="term" value="F:protein serine/threonine kinase activity"/>
    <property type="evidence" value="ECO:0007669"/>
    <property type="project" value="UniProtKB-KW"/>
</dbReference>
<dbReference type="Gene3D" id="3.30.200.20">
    <property type="entry name" value="Phosphorylase Kinase, domain 1"/>
    <property type="match status" value="1"/>
</dbReference>
<feature type="compositionally biased region" description="Acidic residues" evidence="14">
    <location>
        <begin position="398"/>
        <end position="408"/>
    </location>
</feature>
<dbReference type="Proteomes" id="UP001255856">
    <property type="component" value="Unassembled WGS sequence"/>
</dbReference>
<dbReference type="Gene3D" id="1.10.510.10">
    <property type="entry name" value="Transferase(Phosphotransferase) domain 1"/>
    <property type="match status" value="1"/>
</dbReference>
<dbReference type="PROSITE" id="PS00108">
    <property type="entry name" value="PROTEIN_KINASE_ST"/>
    <property type="match status" value="1"/>
</dbReference>
<feature type="compositionally biased region" description="Low complexity" evidence="14">
    <location>
        <begin position="446"/>
        <end position="461"/>
    </location>
</feature>
<keyword evidence="8" id="KW-0418">Kinase</keyword>
<keyword evidence="4" id="KW-0328">Glycosyltransferase</keyword>
<dbReference type="EC" id="2.7.11.1" evidence="2"/>
<keyword evidence="9" id="KW-0256">Endoplasmic reticulum</keyword>
<dbReference type="GO" id="GO:0045292">
    <property type="term" value="P:mRNA cis splicing, via spliceosome"/>
    <property type="evidence" value="ECO:0007669"/>
    <property type="project" value="InterPro"/>
</dbReference>
<evidence type="ECO:0000256" key="3">
    <source>
        <dbReference type="ARBA" id="ARBA00022527"/>
    </source>
</evidence>
<evidence type="ECO:0000256" key="15">
    <source>
        <dbReference type="SAM" id="Phobius"/>
    </source>
</evidence>
<dbReference type="InterPro" id="IPR005599">
    <property type="entry name" value="GPI_mannosylTrfase"/>
</dbReference>
<comment type="similarity">
    <text evidence="13">Belongs to the protein kinase superfamily. CMGC Ser/Thr protein kinase family.</text>
</comment>
<name>A0AAD9IG21_PROWI</name>
<feature type="transmembrane region" description="Helical" evidence="15">
    <location>
        <begin position="30"/>
        <end position="47"/>
    </location>
</feature>
<accession>A0AAD9IG21</accession>
<evidence type="ECO:0000256" key="12">
    <source>
        <dbReference type="ARBA" id="ARBA00023136"/>
    </source>
</evidence>
<dbReference type="AlphaFoldDB" id="A0AAD9IG21"/>
<dbReference type="GO" id="GO:0016757">
    <property type="term" value="F:glycosyltransferase activity"/>
    <property type="evidence" value="ECO:0007669"/>
    <property type="project" value="UniProtKB-KW"/>
</dbReference>
<protein>
    <recommendedName>
        <fullName evidence="2">non-specific serine/threonine protein kinase</fullName>
        <ecNumber evidence="2">2.7.11.1</ecNumber>
    </recommendedName>
</protein>
<evidence type="ECO:0000259" key="16">
    <source>
        <dbReference type="PROSITE" id="PS50011"/>
    </source>
</evidence>
<evidence type="ECO:0000256" key="13">
    <source>
        <dbReference type="ARBA" id="ARBA00023596"/>
    </source>
</evidence>
<dbReference type="GO" id="GO:0005524">
    <property type="term" value="F:ATP binding"/>
    <property type="evidence" value="ECO:0007669"/>
    <property type="project" value="UniProtKB-KW"/>
</dbReference>
<dbReference type="InterPro" id="IPR000719">
    <property type="entry name" value="Prot_kinase_dom"/>
</dbReference>
<evidence type="ECO:0000256" key="10">
    <source>
        <dbReference type="ARBA" id="ARBA00022840"/>
    </source>
</evidence>
<dbReference type="InterPro" id="IPR044092">
    <property type="entry name" value="STKc_PRP4"/>
</dbReference>
<feature type="domain" description="Protein kinase" evidence="16">
    <location>
        <begin position="656"/>
        <end position="979"/>
    </location>
</feature>
<dbReference type="PANTHER" id="PTHR24058">
    <property type="entry name" value="DUAL SPECIFICITY PROTEIN KINASE"/>
    <property type="match status" value="1"/>
</dbReference>
<feature type="compositionally biased region" description="Low complexity" evidence="14">
    <location>
        <begin position="615"/>
        <end position="630"/>
    </location>
</feature>
<keyword evidence="12 15" id="KW-0472">Membrane</keyword>
<dbReference type="CDD" id="cd14135">
    <property type="entry name" value="STKc_PRP4"/>
    <property type="match status" value="1"/>
</dbReference>
<dbReference type="InterPro" id="IPR008271">
    <property type="entry name" value="Ser/Thr_kinase_AS"/>
</dbReference>
<reference evidence="17" key="1">
    <citation type="submission" date="2021-01" db="EMBL/GenBank/DDBJ databases">
        <authorList>
            <person name="Eckstrom K.M.E."/>
        </authorList>
    </citation>
    <scope>NUCLEOTIDE SEQUENCE</scope>
    <source>
        <strain evidence="17">UVCC 0001</strain>
    </source>
</reference>
<evidence type="ECO:0000256" key="11">
    <source>
        <dbReference type="ARBA" id="ARBA00022989"/>
    </source>
</evidence>
<dbReference type="Pfam" id="PF03901">
    <property type="entry name" value="Glyco_transf_22"/>
    <property type="match status" value="1"/>
</dbReference>
<dbReference type="EMBL" id="JASFZW010000006">
    <property type="protein sequence ID" value="KAK2077588.1"/>
    <property type="molecule type" value="Genomic_DNA"/>
</dbReference>
<dbReference type="SMART" id="SM00220">
    <property type="entry name" value="S_TKc"/>
    <property type="match status" value="1"/>
</dbReference>
<feature type="region of interest" description="Disordered" evidence="14">
    <location>
        <begin position="445"/>
        <end position="464"/>
    </location>
</feature>
<evidence type="ECO:0000313" key="18">
    <source>
        <dbReference type="Proteomes" id="UP001255856"/>
    </source>
</evidence>
<dbReference type="SUPFAM" id="SSF56112">
    <property type="entry name" value="Protein kinase-like (PK-like)"/>
    <property type="match status" value="1"/>
</dbReference>
<evidence type="ECO:0000256" key="4">
    <source>
        <dbReference type="ARBA" id="ARBA00022676"/>
    </source>
</evidence>
<evidence type="ECO:0000256" key="5">
    <source>
        <dbReference type="ARBA" id="ARBA00022679"/>
    </source>
</evidence>
<keyword evidence="3" id="KW-0723">Serine/threonine-protein kinase</keyword>
<dbReference type="PROSITE" id="PS50011">
    <property type="entry name" value="PROTEIN_KINASE_DOM"/>
    <property type="match status" value="1"/>
</dbReference>
<keyword evidence="5" id="KW-0808">Transferase</keyword>
<keyword evidence="11 15" id="KW-1133">Transmembrane helix</keyword>
<dbReference type="InterPro" id="IPR011009">
    <property type="entry name" value="Kinase-like_dom_sf"/>
</dbReference>
<evidence type="ECO:0000313" key="17">
    <source>
        <dbReference type="EMBL" id="KAK2077588.1"/>
    </source>
</evidence>
<keyword evidence="10" id="KW-0067">ATP-binding</keyword>
<comment type="subcellular location">
    <subcellularLocation>
        <location evidence="1">Endoplasmic reticulum membrane</location>
        <topology evidence="1">Multi-pass membrane protein</topology>
    </subcellularLocation>
</comment>
<dbReference type="InterPro" id="IPR050494">
    <property type="entry name" value="Ser_Thr_dual-spec_kinase"/>
</dbReference>
<feature type="transmembrane region" description="Helical" evidence="15">
    <location>
        <begin position="145"/>
        <end position="165"/>
    </location>
</feature>
<evidence type="ECO:0000256" key="6">
    <source>
        <dbReference type="ARBA" id="ARBA00022692"/>
    </source>
</evidence>
<sequence>MVACALAVTTNAQALLFVSTWFSKIWELYIVRIQLGLLFATSLWTIARAARRRLGPGASLAFCVLTATQFHLPFYASRPLPNTMACLLTNLGLAAWVKGGRPHLVIALLASAAVIFRSDVILLAGPIGLHLLLTRQIRLPRAIALSALWVAISLAATVLVDSVFWDRWLWPEGQVFVFNTWHNKSKEWGVSPPHWYWTSALPRSLQLAYPLSFLGAWLDRRARPWLAVALAYAGIYSLLPHKELRFLFPALPLFTLCAAAGAQVLANRARKLGPWARRGAAACVAGALAASMLFTGLTAACSLRNYPGGEALVRLNDRLLADPRWGPAAPVRVHIGNDAAISGVSRFLQLDESWISYSKVQSEEGLSPEQLAAYGFDYLLSGDESPGRADWKAASGAEQEDEAVDSEEESRIAAQLEAALTGRAGAAQEEDEEQRLIEERRRRRAQIMAQHAQRAPEAAAPDEVLPPPLLERQLAERVAAADKPLPRPGSAAGGIDDEEDFLALSGADDSDDAAGFELFRGGDGGAGSGIAQAPDASGIGEARDDELERRLSAHEAAVGLQIVRGDMVGKNVPGAQAPGASQRQEPAAQVEKEEEEEEDDIFASTPTDVRRKLAAQEQQAAEGPAPGAAPRGLLDNYDDAEGYYQFQVGERIGPGYEVFATHGRGVFSSVLRARDLTRGAPAAGAEPPAEVAIKVIRANETMYKAGQTEKVILRKLAEADPQNKRHCVRMLSSFEYRNHLCLVFEPLDMNLRELTKRYGRGIGLSLSAVRLYAHQMLVGLYHLRACGVIHADIKPDNILVNARRTQVKLCDFGSAMFSGDNEITPYLVSRFYRAPEIILGLPYDHPLDMWGVGCVVYELFTGHILFPGKTNNEMLKLMMDVKGAFPRKMLRRAEFAFRHFESDALMSFTLVEEDPVTRRPTRRVIPNPTVRKDVAALLAGQAPDQRAKLAQLVDLLERMLALDPDKRITPREALRHPFIREPIAG</sequence>
<feature type="region of interest" description="Disordered" evidence="14">
    <location>
        <begin position="387"/>
        <end position="411"/>
    </location>
</feature>
<dbReference type="Pfam" id="PF00069">
    <property type="entry name" value="Pkinase"/>
    <property type="match status" value="1"/>
</dbReference>
<dbReference type="GO" id="GO:0005789">
    <property type="term" value="C:endoplasmic reticulum membrane"/>
    <property type="evidence" value="ECO:0007669"/>
    <property type="project" value="UniProtKB-SubCell"/>
</dbReference>
<evidence type="ECO:0000256" key="9">
    <source>
        <dbReference type="ARBA" id="ARBA00022824"/>
    </source>
</evidence>
<evidence type="ECO:0000256" key="7">
    <source>
        <dbReference type="ARBA" id="ARBA00022741"/>
    </source>
</evidence>
<feature type="region of interest" description="Disordered" evidence="14">
    <location>
        <begin position="569"/>
        <end position="634"/>
    </location>
</feature>
<dbReference type="FunFam" id="1.10.510.10:FF:000078">
    <property type="entry name" value="Serine/threonine-protein kinase PRP4 homolog"/>
    <property type="match status" value="1"/>
</dbReference>
<evidence type="ECO:0000256" key="1">
    <source>
        <dbReference type="ARBA" id="ARBA00004477"/>
    </source>
</evidence>
<comment type="caution">
    <text evidence="17">The sequence shown here is derived from an EMBL/GenBank/DDBJ whole genome shotgun (WGS) entry which is preliminary data.</text>
</comment>
<gene>
    <name evidence="17" type="ORF">QBZ16_004433</name>
</gene>
<keyword evidence="18" id="KW-1185">Reference proteome</keyword>
<feature type="transmembrane region" description="Helical" evidence="15">
    <location>
        <begin position="246"/>
        <end position="267"/>
    </location>
</feature>
<evidence type="ECO:0000256" key="14">
    <source>
        <dbReference type="SAM" id="MobiDB-lite"/>
    </source>
</evidence>
<feature type="transmembrane region" description="Helical" evidence="15">
    <location>
        <begin position="54"/>
        <end position="72"/>
    </location>
</feature>
<feature type="transmembrane region" description="Helical" evidence="15">
    <location>
        <begin position="279"/>
        <end position="300"/>
    </location>
</feature>
<proteinExistence type="inferred from homology"/>
<feature type="compositionally biased region" description="Acidic residues" evidence="14">
    <location>
        <begin position="592"/>
        <end position="601"/>
    </location>
</feature>
<evidence type="ECO:0000256" key="8">
    <source>
        <dbReference type="ARBA" id="ARBA00022777"/>
    </source>
</evidence>